<dbReference type="GO" id="GO:0045595">
    <property type="term" value="P:regulation of cell differentiation"/>
    <property type="evidence" value="ECO:0007669"/>
    <property type="project" value="TreeGrafter"/>
</dbReference>
<name>A0AAV2ZD01_9STRA</name>
<dbReference type="PANTHER" id="PTHR14309">
    <property type="entry name" value="EXPRESSED PROTEIN"/>
    <property type="match status" value="1"/>
</dbReference>
<evidence type="ECO:0000256" key="2">
    <source>
        <dbReference type="ARBA" id="ARBA00023136"/>
    </source>
</evidence>
<evidence type="ECO:0000313" key="4">
    <source>
        <dbReference type="Proteomes" id="UP001146120"/>
    </source>
</evidence>
<organism evidence="3 4">
    <name type="scientific">Lagenidium giganteum</name>
    <dbReference type="NCBI Taxonomy" id="4803"/>
    <lineage>
        <taxon>Eukaryota</taxon>
        <taxon>Sar</taxon>
        <taxon>Stramenopiles</taxon>
        <taxon>Oomycota</taxon>
        <taxon>Peronosporomycetes</taxon>
        <taxon>Pythiales</taxon>
        <taxon>Pythiaceae</taxon>
    </lineage>
</organism>
<dbReference type="GO" id="GO:0016020">
    <property type="term" value="C:membrane"/>
    <property type="evidence" value="ECO:0007669"/>
    <property type="project" value="UniProtKB-SubCell"/>
</dbReference>
<dbReference type="InterPro" id="IPR011993">
    <property type="entry name" value="PH-like_dom_sf"/>
</dbReference>
<proteinExistence type="predicted"/>
<gene>
    <name evidence="3" type="ORF">N0F65_004569</name>
</gene>
<sequence>MKELRHYDHYKDVQTLLASSPKGIITLTDAVGVCCFLPPSPPTTKKPTLFVRNRSDGDNGAEMHDQKFAVLTPLHVHLLAFQNGREWAPSSESQQGLSLLAALSAFYPAVDVLHSGWMSKRRERTTHGPKSIISIWKRHFFMYLNSGDLLYFRDETLNEIQGRVDVRHAPTVRVTGERMINEKKKESIFKFSKLPAFERENCLIWIATPPSKMFVIKVQDESDAASGGSKKQTELTAASKYVHTNVFE</sequence>
<evidence type="ECO:0000313" key="3">
    <source>
        <dbReference type="EMBL" id="DBA03879.1"/>
    </source>
</evidence>
<reference evidence="3" key="1">
    <citation type="submission" date="2022-11" db="EMBL/GenBank/DDBJ databases">
        <authorList>
            <person name="Morgan W.R."/>
            <person name="Tartar A."/>
        </authorList>
    </citation>
    <scope>NUCLEOTIDE SEQUENCE</scope>
    <source>
        <strain evidence="3">ARSEF 373</strain>
    </source>
</reference>
<keyword evidence="2" id="KW-0472">Membrane</keyword>
<reference evidence="3" key="2">
    <citation type="journal article" date="2023" name="Microbiol Resour">
        <title>Decontamination and Annotation of the Draft Genome Sequence of the Oomycete Lagenidium giganteum ARSEF 373.</title>
        <authorList>
            <person name="Morgan W.R."/>
            <person name="Tartar A."/>
        </authorList>
    </citation>
    <scope>NUCLEOTIDE SEQUENCE</scope>
    <source>
        <strain evidence="3">ARSEF 373</strain>
    </source>
</reference>
<dbReference type="Gene3D" id="2.30.29.30">
    <property type="entry name" value="Pleckstrin-homology domain (PH domain)/Phosphotyrosine-binding domain (PTB)"/>
    <property type="match status" value="1"/>
</dbReference>
<dbReference type="InterPro" id="IPR039680">
    <property type="entry name" value="PLEKHB1/2"/>
</dbReference>
<dbReference type="EMBL" id="DAKRPA010000014">
    <property type="protein sequence ID" value="DBA03879.1"/>
    <property type="molecule type" value="Genomic_DNA"/>
</dbReference>
<comment type="caution">
    <text evidence="3">The sequence shown here is derived from an EMBL/GenBank/DDBJ whole genome shotgun (WGS) entry which is preliminary data.</text>
</comment>
<comment type="subcellular location">
    <subcellularLocation>
        <location evidence="1">Membrane</location>
    </subcellularLocation>
</comment>
<dbReference type="AlphaFoldDB" id="A0AAV2ZD01"/>
<evidence type="ECO:0000256" key="1">
    <source>
        <dbReference type="ARBA" id="ARBA00004370"/>
    </source>
</evidence>
<keyword evidence="4" id="KW-1185">Reference proteome</keyword>
<dbReference type="Proteomes" id="UP001146120">
    <property type="component" value="Unassembled WGS sequence"/>
</dbReference>
<dbReference type="SUPFAM" id="SSF50729">
    <property type="entry name" value="PH domain-like"/>
    <property type="match status" value="1"/>
</dbReference>
<accession>A0AAV2ZD01</accession>
<dbReference type="PANTHER" id="PTHR14309:SF10">
    <property type="entry name" value="PH DOMAIN-CONTAINING PROTEIN"/>
    <property type="match status" value="1"/>
</dbReference>
<protein>
    <recommendedName>
        <fullName evidence="5">PH domain-containing protein</fullName>
    </recommendedName>
</protein>
<evidence type="ECO:0008006" key="5">
    <source>
        <dbReference type="Google" id="ProtNLM"/>
    </source>
</evidence>